<keyword evidence="3 4" id="KW-0067">ATP-binding</keyword>
<keyword evidence="2 4" id="KW-0547">Nucleotide-binding</keyword>
<evidence type="ECO:0000256" key="1">
    <source>
        <dbReference type="ARBA" id="ARBA00022598"/>
    </source>
</evidence>
<evidence type="ECO:0000256" key="4">
    <source>
        <dbReference type="PROSITE-ProRule" id="PRU00409"/>
    </source>
</evidence>
<evidence type="ECO:0000313" key="7">
    <source>
        <dbReference type="Proteomes" id="UP000247540"/>
    </source>
</evidence>
<dbReference type="OrthoDB" id="9803907at2"/>
<evidence type="ECO:0000313" key="6">
    <source>
        <dbReference type="EMBL" id="PYE76059.1"/>
    </source>
</evidence>
<dbReference type="PANTHER" id="PTHR43585:SF2">
    <property type="entry name" value="ATP-GRASP ENZYME FSQD"/>
    <property type="match status" value="1"/>
</dbReference>
<evidence type="ECO:0000256" key="2">
    <source>
        <dbReference type="ARBA" id="ARBA00022741"/>
    </source>
</evidence>
<accession>A0A318SRV1</accession>
<sequence length="385" mass="43444">MKTSKPRVLIVGGRDSGVDWPGREDFELFLVQEHAHVSPRQAEIASVVEVGDLSFVDSYLPVLKKLHHDLRFAGVVSFFEKGLLPAAEIGELLDIPHNSRFSVETTRCKTDLRELLIGTSHEVPFALVRNDEAVRTFFRTHGCCIVKPVDGSGSVEIHKVESERFSLPTLNREFLAEKFLEGAEYSVETFTHDRRHRLLGVTKKYTTGASNFVETGHDFPADLPAEVQERIRDAVVWLLDRIGHVWGPCHTEVKVAEDGVHFIETQTRFGGDQIWEMVWRTTGVHLAAATVCALARRPYLPSPVEFSAMAVRFPQLPAGTDAVRLRDTLERQAFAIRAELKEVNFGTPFLSSSRRHGYVMFGCRSDDRAEFRAAIERDFLLNCKE</sequence>
<gene>
    <name evidence="6" type="ORF">DFQ15_11619</name>
</gene>
<evidence type="ECO:0000256" key="3">
    <source>
        <dbReference type="ARBA" id="ARBA00022840"/>
    </source>
</evidence>
<dbReference type="InterPro" id="IPR011761">
    <property type="entry name" value="ATP-grasp"/>
</dbReference>
<dbReference type="Gene3D" id="3.30.470.20">
    <property type="entry name" value="ATP-grasp fold, B domain"/>
    <property type="match status" value="1"/>
</dbReference>
<dbReference type="InterPro" id="IPR041472">
    <property type="entry name" value="BL00235/CARNS1_N"/>
</dbReference>
<dbReference type="SUPFAM" id="SSF56059">
    <property type="entry name" value="Glutathione synthetase ATP-binding domain-like"/>
    <property type="match status" value="1"/>
</dbReference>
<dbReference type="GO" id="GO:0005524">
    <property type="term" value="F:ATP binding"/>
    <property type="evidence" value="ECO:0007669"/>
    <property type="project" value="UniProtKB-UniRule"/>
</dbReference>
<feature type="domain" description="ATP-grasp" evidence="5">
    <location>
        <begin position="113"/>
        <end position="295"/>
    </location>
</feature>
<dbReference type="PANTHER" id="PTHR43585">
    <property type="entry name" value="FUMIPYRROLE BIOSYNTHESIS PROTEIN C"/>
    <property type="match status" value="1"/>
</dbReference>
<keyword evidence="1" id="KW-0436">Ligase</keyword>
<protein>
    <submittedName>
        <fullName evidence="6">ATP-grasp domain-containing protein</fullName>
    </submittedName>
</protein>
<dbReference type="GO" id="GO:0046872">
    <property type="term" value="F:metal ion binding"/>
    <property type="evidence" value="ECO:0007669"/>
    <property type="project" value="InterPro"/>
</dbReference>
<keyword evidence="7" id="KW-1185">Reference proteome</keyword>
<evidence type="ECO:0000259" key="5">
    <source>
        <dbReference type="PROSITE" id="PS50975"/>
    </source>
</evidence>
<dbReference type="GO" id="GO:0016874">
    <property type="term" value="F:ligase activity"/>
    <property type="evidence" value="ECO:0007669"/>
    <property type="project" value="UniProtKB-KW"/>
</dbReference>
<dbReference type="Pfam" id="PF13535">
    <property type="entry name" value="ATP-grasp_4"/>
    <property type="match status" value="1"/>
</dbReference>
<proteinExistence type="predicted"/>
<dbReference type="InterPro" id="IPR052032">
    <property type="entry name" value="ATP-dep_AA_Ligase"/>
</dbReference>
<dbReference type="Gene3D" id="3.40.50.20">
    <property type="match status" value="1"/>
</dbReference>
<dbReference type="EMBL" id="QJTC01000016">
    <property type="protein sequence ID" value="PYE76059.1"/>
    <property type="molecule type" value="Genomic_DNA"/>
</dbReference>
<comment type="caution">
    <text evidence="6">The sequence shown here is derived from an EMBL/GenBank/DDBJ whole genome shotgun (WGS) entry which is preliminary data.</text>
</comment>
<organism evidence="6 7">
    <name type="scientific">Xylophilus ampelinus</name>
    <dbReference type="NCBI Taxonomy" id="54067"/>
    <lineage>
        <taxon>Bacteria</taxon>
        <taxon>Pseudomonadati</taxon>
        <taxon>Pseudomonadota</taxon>
        <taxon>Betaproteobacteria</taxon>
        <taxon>Burkholderiales</taxon>
        <taxon>Xylophilus</taxon>
    </lineage>
</organism>
<dbReference type="AlphaFoldDB" id="A0A318SRV1"/>
<dbReference type="Pfam" id="PF18130">
    <property type="entry name" value="ATPgrasp_N"/>
    <property type="match status" value="1"/>
</dbReference>
<dbReference type="RefSeq" id="WP_110466061.1">
    <property type="nucleotide sequence ID" value="NZ_JAMOFZ010000016.1"/>
</dbReference>
<name>A0A318SRV1_9BURK</name>
<dbReference type="Proteomes" id="UP000247540">
    <property type="component" value="Unassembled WGS sequence"/>
</dbReference>
<dbReference type="PROSITE" id="PS50975">
    <property type="entry name" value="ATP_GRASP"/>
    <property type="match status" value="1"/>
</dbReference>
<reference evidence="6 7" key="1">
    <citation type="submission" date="2018-06" db="EMBL/GenBank/DDBJ databases">
        <title>Genomic Encyclopedia of Type Strains, Phase III (KMG-III): the genomes of soil and plant-associated and newly described type strains.</title>
        <authorList>
            <person name="Whitman W."/>
        </authorList>
    </citation>
    <scope>NUCLEOTIDE SEQUENCE [LARGE SCALE GENOMIC DNA]</scope>
    <source>
        <strain evidence="6 7">CECT 7646</strain>
    </source>
</reference>